<protein>
    <submittedName>
        <fullName evidence="1">Uncharacterized protein</fullName>
    </submittedName>
</protein>
<keyword evidence="2" id="KW-1185">Reference proteome</keyword>
<organism evidence="1 2">
    <name type="scientific">Laspinema palackyanum D2a</name>
    <dbReference type="NCBI Taxonomy" id="2953684"/>
    <lineage>
        <taxon>Bacteria</taxon>
        <taxon>Bacillati</taxon>
        <taxon>Cyanobacteriota</taxon>
        <taxon>Cyanophyceae</taxon>
        <taxon>Oscillatoriophycideae</taxon>
        <taxon>Oscillatoriales</taxon>
        <taxon>Laspinemataceae</taxon>
        <taxon>Laspinema</taxon>
        <taxon>Laspinema palackyanum</taxon>
    </lineage>
</organism>
<evidence type="ECO:0000313" key="1">
    <source>
        <dbReference type="EMBL" id="MCT7970138.1"/>
    </source>
</evidence>
<dbReference type="Proteomes" id="UP001525890">
    <property type="component" value="Unassembled WGS sequence"/>
</dbReference>
<name>A0ABT2MZF6_9CYAN</name>
<dbReference type="RefSeq" id="WP_368009567.1">
    <property type="nucleotide sequence ID" value="NZ_JAMXFF010000076.1"/>
</dbReference>
<dbReference type="EMBL" id="JAMXFF010000076">
    <property type="protein sequence ID" value="MCT7970138.1"/>
    <property type="molecule type" value="Genomic_DNA"/>
</dbReference>
<gene>
    <name evidence="1" type="ORF">NG799_27875</name>
</gene>
<proteinExistence type="predicted"/>
<sequence>MDYKKELQGIIGQICWSASLSYGDELNLDIGGKIPYKQKVMAGKYKGEWILGTRGSEWSLESASGIITSTAEPAEVFEEKVKVIEDRTITDVETNYPDLVLIVGFSNGYQLKVFTDLEDDFDLSYWELFTPNNRLVTLEPGGIWTNRRSDVPMT</sequence>
<comment type="caution">
    <text evidence="1">The sequence shown here is derived from an EMBL/GenBank/DDBJ whole genome shotgun (WGS) entry which is preliminary data.</text>
</comment>
<reference evidence="1 2" key="1">
    <citation type="journal article" date="2022" name="Front. Microbiol.">
        <title>High genomic differentiation and limited gene flow indicate recent cryptic speciation within the genus Laspinema (cyanobacteria).</title>
        <authorList>
            <person name="Stanojkovic A."/>
            <person name="Skoupy S."/>
            <person name="Skaloud P."/>
            <person name="Dvorak P."/>
        </authorList>
    </citation>
    <scope>NUCLEOTIDE SEQUENCE [LARGE SCALE GENOMIC DNA]</scope>
    <source>
        <strain evidence="1 2">D2a</strain>
    </source>
</reference>
<evidence type="ECO:0000313" key="2">
    <source>
        <dbReference type="Proteomes" id="UP001525890"/>
    </source>
</evidence>
<accession>A0ABT2MZF6</accession>